<gene>
    <name evidence="6" type="ORF">ASPWEDRAFT_744776</name>
</gene>
<dbReference type="SUPFAM" id="SSF51430">
    <property type="entry name" value="NAD(P)-linked oxidoreductase"/>
    <property type="match status" value="1"/>
</dbReference>
<feature type="domain" description="Choline/carnitine acyltransferase" evidence="5">
    <location>
        <begin position="194"/>
        <end position="308"/>
    </location>
</feature>
<reference evidence="7" key="1">
    <citation type="journal article" date="2017" name="Genome Biol.">
        <title>Comparative genomics reveals high biological diversity and specific adaptations in the industrially and medically important fungal genus Aspergillus.</title>
        <authorList>
            <person name="de Vries R.P."/>
            <person name="Riley R."/>
            <person name="Wiebenga A."/>
            <person name="Aguilar-Osorio G."/>
            <person name="Amillis S."/>
            <person name="Uchima C.A."/>
            <person name="Anderluh G."/>
            <person name="Asadollahi M."/>
            <person name="Askin M."/>
            <person name="Barry K."/>
            <person name="Battaglia E."/>
            <person name="Bayram O."/>
            <person name="Benocci T."/>
            <person name="Braus-Stromeyer S.A."/>
            <person name="Caldana C."/>
            <person name="Canovas D."/>
            <person name="Cerqueira G.C."/>
            <person name="Chen F."/>
            <person name="Chen W."/>
            <person name="Choi C."/>
            <person name="Clum A."/>
            <person name="Dos Santos R.A."/>
            <person name="Damasio A.R."/>
            <person name="Diallinas G."/>
            <person name="Emri T."/>
            <person name="Fekete E."/>
            <person name="Flipphi M."/>
            <person name="Freyberg S."/>
            <person name="Gallo A."/>
            <person name="Gournas C."/>
            <person name="Habgood R."/>
            <person name="Hainaut M."/>
            <person name="Harispe M.L."/>
            <person name="Henrissat B."/>
            <person name="Hilden K.S."/>
            <person name="Hope R."/>
            <person name="Hossain A."/>
            <person name="Karabika E."/>
            <person name="Karaffa L."/>
            <person name="Karanyi Z."/>
            <person name="Krasevec N."/>
            <person name="Kuo A."/>
            <person name="Kusch H."/>
            <person name="LaButti K."/>
            <person name="Lagendijk E.L."/>
            <person name="Lapidus A."/>
            <person name="Levasseur A."/>
            <person name="Lindquist E."/>
            <person name="Lipzen A."/>
            <person name="Logrieco A.F."/>
            <person name="MacCabe A."/>
            <person name="Maekelae M.R."/>
            <person name="Malavazi I."/>
            <person name="Melin P."/>
            <person name="Meyer V."/>
            <person name="Mielnichuk N."/>
            <person name="Miskei M."/>
            <person name="Molnar A.P."/>
            <person name="Mule G."/>
            <person name="Ngan C.Y."/>
            <person name="Orejas M."/>
            <person name="Orosz E."/>
            <person name="Ouedraogo J.P."/>
            <person name="Overkamp K.M."/>
            <person name="Park H.-S."/>
            <person name="Perrone G."/>
            <person name="Piumi F."/>
            <person name="Punt P.J."/>
            <person name="Ram A.F."/>
            <person name="Ramon A."/>
            <person name="Rauscher S."/>
            <person name="Record E."/>
            <person name="Riano-Pachon D.M."/>
            <person name="Robert V."/>
            <person name="Roehrig J."/>
            <person name="Ruller R."/>
            <person name="Salamov A."/>
            <person name="Salih N.S."/>
            <person name="Samson R.A."/>
            <person name="Sandor E."/>
            <person name="Sanguinetti M."/>
            <person name="Schuetze T."/>
            <person name="Sepcic K."/>
            <person name="Shelest E."/>
            <person name="Sherlock G."/>
            <person name="Sophianopoulou V."/>
            <person name="Squina F.M."/>
            <person name="Sun H."/>
            <person name="Susca A."/>
            <person name="Todd R.B."/>
            <person name="Tsang A."/>
            <person name="Unkles S.E."/>
            <person name="van de Wiele N."/>
            <person name="van Rossen-Uffink D."/>
            <person name="Oliveira J.V."/>
            <person name="Vesth T.C."/>
            <person name="Visser J."/>
            <person name="Yu J.-H."/>
            <person name="Zhou M."/>
            <person name="Andersen M.R."/>
            <person name="Archer D.B."/>
            <person name="Baker S.E."/>
            <person name="Benoit I."/>
            <person name="Brakhage A.A."/>
            <person name="Braus G.H."/>
            <person name="Fischer R."/>
            <person name="Frisvad J.C."/>
            <person name="Goldman G.H."/>
            <person name="Houbraken J."/>
            <person name="Oakley B."/>
            <person name="Pocsi I."/>
            <person name="Scazzocchio C."/>
            <person name="Seiboth B."/>
            <person name="vanKuyk P.A."/>
            <person name="Wortman J."/>
            <person name="Dyer P.S."/>
            <person name="Grigoriev I.V."/>
        </authorList>
    </citation>
    <scope>NUCLEOTIDE SEQUENCE [LARGE SCALE GENOMIC DNA]</scope>
    <source>
        <strain evidence="7">DTO 134E9</strain>
    </source>
</reference>
<keyword evidence="3" id="KW-0012">Acyltransferase</keyword>
<feature type="domain" description="Choline/carnitine acyltransferase" evidence="5">
    <location>
        <begin position="76"/>
        <end position="186"/>
    </location>
</feature>
<dbReference type="Proteomes" id="UP000184383">
    <property type="component" value="Unassembled WGS sequence"/>
</dbReference>
<dbReference type="InterPro" id="IPR039551">
    <property type="entry name" value="Cho/carn_acyl_trans"/>
</dbReference>
<evidence type="ECO:0000313" key="6">
    <source>
        <dbReference type="EMBL" id="OJJ33492.1"/>
    </source>
</evidence>
<dbReference type="InterPro" id="IPR023213">
    <property type="entry name" value="CAT-like_dom_sf"/>
</dbReference>
<dbReference type="STRING" id="1073089.A0A1L9REZ7"/>
<protein>
    <recommendedName>
        <fullName evidence="5">Choline/carnitine acyltransferase domain-containing protein</fullName>
    </recommendedName>
</protein>
<evidence type="ECO:0000259" key="5">
    <source>
        <dbReference type="Pfam" id="PF00755"/>
    </source>
</evidence>
<proteinExistence type="inferred from homology"/>
<dbReference type="InterPro" id="IPR036812">
    <property type="entry name" value="NAD(P)_OxRdtase_dom_sf"/>
</dbReference>
<dbReference type="EMBL" id="KV878214">
    <property type="protein sequence ID" value="OJJ33492.1"/>
    <property type="molecule type" value="Genomic_DNA"/>
</dbReference>
<evidence type="ECO:0000256" key="1">
    <source>
        <dbReference type="ARBA" id="ARBA00005232"/>
    </source>
</evidence>
<dbReference type="GeneID" id="63755324"/>
<evidence type="ECO:0000256" key="4">
    <source>
        <dbReference type="PIRSR" id="PIRSR600542-1"/>
    </source>
</evidence>
<accession>A0A1L9REZ7</accession>
<evidence type="ECO:0000313" key="7">
    <source>
        <dbReference type="Proteomes" id="UP000184383"/>
    </source>
</evidence>
<dbReference type="GO" id="GO:0016746">
    <property type="term" value="F:acyltransferase activity"/>
    <property type="evidence" value="ECO:0007669"/>
    <property type="project" value="UniProtKB-KW"/>
</dbReference>
<dbReference type="Gene3D" id="3.30.559.70">
    <property type="entry name" value="Choline/Carnitine o-acyltransferase, domain 2"/>
    <property type="match status" value="1"/>
</dbReference>
<keyword evidence="7" id="KW-1185">Reference proteome</keyword>
<dbReference type="InterPro" id="IPR042231">
    <property type="entry name" value="Cho/carn_acyl_trans_2"/>
</dbReference>
<dbReference type="InterPro" id="IPR000542">
    <property type="entry name" value="Carn_acyl_trans"/>
</dbReference>
<dbReference type="AlphaFoldDB" id="A0A1L9REZ7"/>
<name>A0A1L9REZ7_ASPWE</name>
<sequence length="321" mass="35576">MGFNRLQFLLTAVEETLQALHDAMQATLLYREAEREMLPLLKQLGVGCPPWSPMANGPMDLTRLLDKKYETVRSDSLDDAAPATAEKRANQVWYGDGSNRWYDKPVRLIVCDNEVSGFVGEHSMMDGLTTRRLNEHIIEALVVNSSASKSNMTTDALRASILPMTMSQEVQSQIDALQSGFNKAIGMDGLRLTMMDLTDEVQSSCSAMVQEDRDIQSCRNSLNNAIKEHNRLVASVGKGQGIDNHFLGLRRMVHEGEVPAIFSDPMFDQGSHYTLCTTSLASSSDEIGFYPVVDDGWGISFTLRDSSCIGGQIYFLSAFVR</sequence>
<dbReference type="RefSeq" id="XP_040687169.1">
    <property type="nucleotide sequence ID" value="XM_040839476.1"/>
</dbReference>
<feature type="active site" description="Proton acceptor" evidence="4">
    <location>
        <position position="122"/>
    </location>
</feature>
<keyword evidence="2" id="KW-0808">Transferase</keyword>
<dbReference type="SUPFAM" id="SSF52777">
    <property type="entry name" value="CoA-dependent acyltransferases"/>
    <property type="match status" value="2"/>
</dbReference>
<organism evidence="6 7">
    <name type="scientific">Aspergillus wentii DTO 134E9</name>
    <dbReference type="NCBI Taxonomy" id="1073089"/>
    <lineage>
        <taxon>Eukaryota</taxon>
        <taxon>Fungi</taxon>
        <taxon>Dikarya</taxon>
        <taxon>Ascomycota</taxon>
        <taxon>Pezizomycotina</taxon>
        <taxon>Eurotiomycetes</taxon>
        <taxon>Eurotiomycetidae</taxon>
        <taxon>Eurotiales</taxon>
        <taxon>Aspergillaceae</taxon>
        <taxon>Aspergillus</taxon>
        <taxon>Aspergillus subgen. Cremei</taxon>
    </lineage>
</organism>
<dbReference type="Gene3D" id="3.30.559.10">
    <property type="entry name" value="Chloramphenicol acetyltransferase-like domain"/>
    <property type="match status" value="1"/>
</dbReference>
<dbReference type="PANTHER" id="PTHR22589">
    <property type="entry name" value="CARNITINE O-ACYLTRANSFERASE"/>
    <property type="match status" value="1"/>
</dbReference>
<dbReference type="VEuPathDB" id="FungiDB:ASPWEDRAFT_744776"/>
<dbReference type="OrthoDB" id="48988at2759"/>
<dbReference type="Pfam" id="PF00755">
    <property type="entry name" value="Carn_acyltransf"/>
    <property type="match status" value="2"/>
</dbReference>
<comment type="similarity">
    <text evidence="1">Belongs to the carnitine/choline acetyltransferase family.</text>
</comment>
<evidence type="ECO:0000256" key="3">
    <source>
        <dbReference type="ARBA" id="ARBA00023315"/>
    </source>
</evidence>
<evidence type="ECO:0000256" key="2">
    <source>
        <dbReference type="ARBA" id="ARBA00022679"/>
    </source>
</evidence>